<comment type="caution">
    <text evidence="3">The sequence shown here is derived from an EMBL/GenBank/DDBJ whole genome shotgun (WGS) entry which is preliminary data.</text>
</comment>
<evidence type="ECO:0000313" key="3">
    <source>
        <dbReference type="EMBL" id="TGX55824.1"/>
    </source>
</evidence>
<dbReference type="InterPro" id="IPR041584">
    <property type="entry name" value="Put_pPIWI_pnuc_2"/>
</dbReference>
<evidence type="ECO:0000259" key="1">
    <source>
        <dbReference type="Pfam" id="PF18165"/>
    </source>
</evidence>
<dbReference type="InterPro" id="IPR040556">
    <property type="entry name" value="pP_pnuc_1"/>
</dbReference>
<name>A0A4S1XGT1_9SPHN</name>
<organism evidence="3 4">
    <name type="scientific">Sphingomonas gei</name>
    <dbReference type="NCBI Taxonomy" id="1395960"/>
    <lineage>
        <taxon>Bacteria</taxon>
        <taxon>Pseudomonadati</taxon>
        <taxon>Pseudomonadota</taxon>
        <taxon>Alphaproteobacteria</taxon>
        <taxon>Sphingomonadales</taxon>
        <taxon>Sphingomonadaceae</taxon>
        <taxon>Sphingomonas</taxon>
    </lineage>
</organism>
<protein>
    <submittedName>
        <fullName evidence="3">Uncharacterized protein</fullName>
    </submittedName>
</protein>
<proteinExistence type="predicted"/>
<sequence>MTGTSWADIDEARRAVLAAMPRDRFLKTILKGVMRAARDKQNPIRGNLVASGLRELVTHVLHTLAPDDEVRRCVWFEQAKDTKTVTRAQRARYIVQAGLPDAFVKEKLKLDAAALAKPLLQAMDGLHKATHVRADTVVHKGSEVRDMLHDVLVEIPALLDDTEDARERINDAVAGALHNAVFESMILDTIQELDELSTHTRVDHHWIETIEVKRLDAEHIDFVVTGEVVVELQYGSDSDVANDIGMRSSDGYPYRAKVSGEAGNPLEIDPYAIRLKVDTSSYYE</sequence>
<keyword evidence="4" id="KW-1185">Reference proteome</keyword>
<dbReference type="AlphaFoldDB" id="A0A4S1XGT1"/>
<dbReference type="RefSeq" id="WP_135962025.1">
    <property type="nucleotide sequence ID" value="NZ_SRXT01000001.1"/>
</dbReference>
<gene>
    <name evidence="3" type="ORF">E5A73_01460</name>
</gene>
<dbReference type="Pfam" id="PF18166">
    <property type="entry name" value="pP_pnuc_2"/>
    <property type="match status" value="1"/>
</dbReference>
<feature type="domain" description="Predicted pPIWI-associating nuclease" evidence="1">
    <location>
        <begin position="19"/>
        <end position="152"/>
    </location>
</feature>
<dbReference type="Proteomes" id="UP000306147">
    <property type="component" value="Unassembled WGS sequence"/>
</dbReference>
<evidence type="ECO:0000259" key="2">
    <source>
        <dbReference type="Pfam" id="PF18166"/>
    </source>
</evidence>
<dbReference type="Pfam" id="PF18165">
    <property type="entry name" value="pP_pnuc_1"/>
    <property type="match status" value="1"/>
</dbReference>
<dbReference type="OrthoDB" id="712022at2"/>
<accession>A0A4S1XGT1</accession>
<dbReference type="EMBL" id="SRXT01000001">
    <property type="protein sequence ID" value="TGX55824.1"/>
    <property type="molecule type" value="Genomic_DNA"/>
</dbReference>
<evidence type="ECO:0000313" key="4">
    <source>
        <dbReference type="Proteomes" id="UP000306147"/>
    </source>
</evidence>
<reference evidence="3 4" key="1">
    <citation type="submission" date="2019-04" db="EMBL/GenBank/DDBJ databases">
        <title>Sphingomonas psychrotolerans sp. nov., isolated from soil in the Tianshan Mountains, Xinjiang, China.</title>
        <authorList>
            <person name="Luo Y."/>
            <person name="Sheng H."/>
        </authorList>
    </citation>
    <scope>NUCLEOTIDE SEQUENCE [LARGE SCALE GENOMIC DNA]</scope>
    <source>
        <strain evidence="3 4">ZFGT-11</strain>
    </source>
</reference>
<feature type="domain" description="Predicted pPIWI-associating nuclease group 2" evidence="2">
    <location>
        <begin position="163"/>
        <end position="283"/>
    </location>
</feature>